<gene>
    <name evidence="1" type="ORF">PTRG_05013</name>
</gene>
<dbReference type="InParanoid" id="B2W3G3"/>
<reference evidence="2" key="1">
    <citation type="journal article" date="2013" name="G3 (Bethesda)">
        <title>Comparative genomics of a plant-pathogenic fungus, Pyrenophora tritici-repentis, reveals transduplication and the impact of repeat elements on pathogenicity and population divergence.</title>
        <authorList>
            <person name="Manning V.A."/>
            <person name="Pandelova I."/>
            <person name="Dhillon B."/>
            <person name="Wilhelm L.J."/>
            <person name="Goodwin S.B."/>
            <person name="Berlin A.M."/>
            <person name="Figueroa M."/>
            <person name="Freitag M."/>
            <person name="Hane J.K."/>
            <person name="Henrissat B."/>
            <person name="Holman W.H."/>
            <person name="Kodira C.D."/>
            <person name="Martin J."/>
            <person name="Oliver R.P."/>
            <person name="Robbertse B."/>
            <person name="Schackwitz W."/>
            <person name="Schwartz D.C."/>
            <person name="Spatafora J.W."/>
            <person name="Turgeon B.G."/>
            <person name="Yandava C."/>
            <person name="Young S."/>
            <person name="Zhou S."/>
            <person name="Zeng Q."/>
            <person name="Grigoriev I.V."/>
            <person name="Ma L.-J."/>
            <person name="Ciuffetti L.M."/>
        </authorList>
    </citation>
    <scope>NUCLEOTIDE SEQUENCE [LARGE SCALE GENOMIC DNA]</scope>
    <source>
        <strain evidence="2">Pt-1C-BFP</strain>
    </source>
</reference>
<protein>
    <submittedName>
        <fullName evidence="1">Uncharacterized protein</fullName>
    </submittedName>
</protein>
<proteinExistence type="predicted"/>
<organism evidence="1 2">
    <name type="scientific">Pyrenophora tritici-repentis (strain Pt-1C-BFP)</name>
    <name type="common">Wheat tan spot fungus</name>
    <name type="synonym">Drechslera tritici-repentis</name>
    <dbReference type="NCBI Taxonomy" id="426418"/>
    <lineage>
        <taxon>Eukaryota</taxon>
        <taxon>Fungi</taxon>
        <taxon>Dikarya</taxon>
        <taxon>Ascomycota</taxon>
        <taxon>Pezizomycotina</taxon>
        <taxon>Dothideomycetes</taxon>
        <taxon>Pleosporomycetidae</taxon>
        <taxon>Pleosporales</taxon>
        <taxon>Pleosporineae</taxon>
        <taxon>Pleosporaceae</taxon>
        <taxon>Pyrenophora</taxon>
    </lineage>
</organism>
<evidence type="ECO:0000313" key="2">
    <source>
        <dbReference type="Proteomes" id="UP000001471"/>
    </source>
</evidence>
<dbReference type="HOGENOM" id="CLU_2147132_0_0_1"/>
<accession>B2W3G3</accession>
<dbReference type="EMBL" id="DS231618">
    <property type="protein sequence ID" value="EDU47920.1"/>
    <property type="molecule type" value="Genomic_DNA"/>
</dbReference>
<name>B2W3G3_PYRTR</name>
<dbReference type="AlphaFoldDB" id="B2W3G3"/>
<sequence>MSYATEFLGRFRDPEQMGFGTTTERMIFPNKSRPINNGTTVAKVALTTPFLSLDRGELGIHTELGSMSEAERGMSLEQWSVVGSTFGAMHGAELASVLSQIQEPHEIRDDSP</sequence>
<evidence type="ECO:0000313" key="1">
    <source>
        <dbReference type="EMBL" id="EDU47920.1"/>
    </source>
</evidence>
<dbReference type="Proteomes" id="UP000001471">
    <property type="component" value="Unassembled WGS sequence"/>
</dbReference>